<dbReference type="Proteomes" id="UP000297245">
    <property type="component" value="Unassembled WGS sequence"/>
</dbReference>
<accession>A0A4S8KZZ3</accession>
<reference evidence="1 2" key="1">
    <citation type="journal article" date="2019" name="Nat. Ecol. Evol.">
        <title>Megaphylogeny resolves global patterns of mushroom evolution.</title>
        <authorList>
            <person name="Varga T."/>
            <person name="Krizsan K."/>
            <person name="Foldi C."/>
            <person name="Dima B."/>
            <person name="Sanchez-Garcia M."/>
            <person name="Sanchez-Ramirez S."/>
            <person name="Szollosi G.J."/>
            <person name="Szarkandi J.G."/>
            <person name="Papp V."/>
            <person name="Albert L."/>
            <person name="Andreopoulos W."/>
            <person name="Angelini C."/>
            <person name="Antonin V."/>
            <person name="Barry K.W."/>
            <person name="Bougher N.L."/>
            <person name="Buchanan P."/>
            <person name="Buyck B."/>
            <person name="Bense V."/>
            <person name="Catcheside P."/>
            <person name="Chovatia M."/>
            <person name="Cooper J."/>
            <person name="Damon W."/>
            <person name="Desjardin D."/>
            <person name="Finy P."/>
            <person name="Geml J."/>
            <person name="Haridas S."/>
            <person name="Hughes K."/>
            <person name="Justo A."/>
            <person name="Karasinski D."/>
            <person name="Kautmanova I."/>
            <person name="Kiss B."/>
            <person name="Kocsube S."/>
            <person name="Kotiranta H."/>
            <person name="LaButti K.M."/>
            <person name="Lechner B.E."/>
            <person name="Liimatainen K."/>
            <person name="Lipzen A."/>
            <person name="Lukacs Z."/>
            <person name="Mihaltcheva S."/>
            <person name="Morgado L.N."/>
            <person name="Niskanen T."/>
            <person name="Noordeloos M.E."/>
            <person name="Ohm R.A."/>
            <person name="Ortiz-Santana B."/>
            <person name="Ovrebo C."/>
            <person name="Racz N."/>
            <person name="Riley R."/>
            <person name="Savchenko A."/>
            <person name="Shiryaev A."/>
            <person name="Soop K."/>
            <person name="Spirin V."/>
            <person name="Szebenyi C."/>
            <person name="Tomsovsky M."/>
            <person name="Tulloss R.E."/>
            <person name="Uehling J."/>
            <person name="Grigoriev I.V."/>
            <person name="Vagvolgyi C."/>
            <person name="Papp T."/>
            <person name="Martin F.M."/>
            <person name="Miettinen O."/>
            <person name="Hibbett D.S."/>
            <person name="Nagy L.G."/>
        </authorList>
    </citation>
    <scope>NUCLEOTIDE SEQUENCE [LARGE SCALE GENOMIC DNA]</scope>
    <source>
        <strain evidence="1 2">CBS 962.96</strain>
    </source>
</reference>
<keyword evidence="2" id="KW-1185">Reference proteome</keyword>
<name>A0A4S8KZZ3_DENBC</name>
<evidence type="ECO:0000313" key="2">
    <source>
        <dbReference type="Proteomes" id="UP000297245"/>
    </source>
</evidence>
<evidence type="ECO:0000313" key="1">
    <source>
        <dbReference type="EMBL" id="THU81521.1"/>
    </source>
</evidence>
<protein>
    <submittedName>
        <fullName evidence="1">Uncharacterized protein</fullName>
    </submittedName>
</protein>
<dbReference type="EMBL" id="ML179802">
    <property type="protein sequence ID" value="THU81521.1"/>
    <property type="molecule type" value="Genomic_DNA"/>
</dbReference>
<gene>
    <name evidence="1" type="ORF">K435DRAFT_809011</name>
</gene>
<proteinExistence type="predicted"/>
<sequence length="164" mass="18374">MYQNKEDEDTMDCQTKFQIFLTPENFLERTPLARIDRDNGFVTGGTTEKNTEPIGHRMNSAPEIFSFVANCASVNQPEAVTNLVFVQARLIGYLGSSDGISIFGSEVGTRKRWGSNKVETDGLDEQGVRIGEMEHMTVNTELQKVSEKLRSWYFGTCLDSLPPP</sequence>
<organism evidence="1 2">
    <name type="scientific">Dendrothele bispora (strain CBS 962.96)</name>
    <dbReference type="NCBI Taxonomy" id="1314807"/>
    <lineage>
        <taxon>Eukaryota</taxon>
        <taxon>Fungi</taxon>
        <taxon>Dikarya</taxon>
        <taxon>Basidiomycota</taxon>
        <taxon>Agaricomycotina</taxon>
        <taxon>Agaricomycetes</taxon>
        <taxon>Agaricomycetidae</taxon>
        <taxon>Agaricales</taxon>
        <taxon>Agaricales incertae sedis</taxon>
        <taxon>Dendrothele</taxon>
    </lineage>
</organism>
<dbReference type="AlphaFoldDB" id="A0A4S8KZZ3"/>